<dbReference type="SUPFAM" id="SSF103506">
    <property type="entry name" value="Mitochondrial carrier"/>
    <property type="match status" value="1"/>
</dbReference>
<name>A0A8K0TCM6_9PEZI</name>
<dbReference type="AlphaFoldDB" id="A0A8K0TCM6"/>
<evidence type="ECO:0000256" key="4">
    <source>
        <dbReference type="ARBA" id="ARBA00022692"/>
    </source>
</evidence>
<evidence type="ECO:0000256" key="10">
    <source>
        <dbReference type="PROSITE-ProRule" id="PRU00282"/>
    </source>
</evidence>
<sequence>MARERKKAVTPSQSIIAGGFAGGIESLVTYPTEYVKTRKQLHSSSESIGSILINTLRKAGLGGLYAGAGAFVASNASKSGVRFVTFDLVKTWLPQDEKTRRPTKVASMVAGVAAGVAESVTVVTPGENIKTRIIQDRAGGKQLRTTAHVVREILANDGIRGAYRGVLPVTMKQGSNALVRFTSYTALLGNVEYYLADTRLSGLSTAVAGALAGVATVYATMPFDVVKTKMQALADGAGRGHGPRRSTLGCFAEVVREGGLAALWKGTTPRLARLSISGAISFSIYEKVTELLQAVPLRRSGEPSKQARAL</sequence>
<feature type="repeat" description="Solcar" evidence="10">
    <location>
        <begin position="9"/>
        <end position="92"/>
    </location>
</feature>
<keyword evidence="8" id="KW-0496">Mitochondrion</keyword>
<keyword evidence="9 10" id="KW-0472">Membrane</keyword>
<accession>A0A8K0TCM6</accession>
<evidence type="ECO:0000256" key="8">
    <source>
        <dbReference type="ARBA" id="ARBA00023128"/>
    </source>
</evidence>
<evidence type="ECO:0000256" key="5">
    <source>
        <dbReference type="ARBA" id="ARBA00022737"/>
    </source>
</evidence>
<comment type="subcellular location">
    <subcellularLocation>
        <location evidence="1">Mitochondrion inner membrane</location>
        <topology evidence="1">Multi-pass membrane protein</topology>
    </subcellularLocation>
</comment>
<dbReference type="InterPro" id="IPR023395">
    <property type="entry name" value="MCP_dom_sf"/>
</dbReference>
<dbReference type="InterPro" id="IPR002067">
    <property type="entry name" value="MCP"/>
</dbReference>
<dbReference type="OrthoDB" id="44467at2759"/>
<organism evidence="12 13">
    <name type="scientific">Plectosphaerella cucumerina</name>
    <dbReference type="NCBI Taxonomy" id="40658"/>
    <lineage>
        <taxon>Eukaryota</taxon>
        <taxon>Fungi</taxon>
        <taxon>Dikarya</taxon>
        <taxon>Ascomycota</taxon>
        <taxon>Pezizomycotina</taxon>
        <taxon>Sordariomycetes</taxon>
        <taxon>Hypocreomycetidae</taxon>
        <taxon>Glomerellales</taxon>
        <taxon>Plectosphaerellaceae</taxon>
        <taxon>Plectosphaerella</taxon>
    </lineage>
</organism>
<comment type="caution">
    <text evidence="12">The sequence shown here is derived from an EMBL/GenBank/DDBJ whole genome shotgun (WGS) entry which is preliminary data.</text>
</comment>
<keyword evidence="4 10" id="KW-0812">Transmembrane</keyword>
<keyword evidence="3 11" id="KW-0813">Transport</keyword>
<dbReference type="InterPro" id="IPR018108">
    <property type="entry name" value="MCP_transmembrane"/>
</dbReference>
<feature type="repeat" description="Solcar" evidence="10">
    <location>
        <begin position="105"/>
        <end position="190"/>
    </location>
</feature>
<reference evidence="12" key="1">
    <citation type="journal article" date="2021" name="Nat. Commun.">
        <title>Genetic determinants of endophytism in the Arabidopsis root mycobiome.</title>
        <authorList>
            <person name="Mesny F."/>
            <person name="Miyauchi S."/>
            <person name="Thiergart T."/>
            <person name="Pickel B."/>
            <person name="Atanasova L."/>
            <person name="Karlsson M."/>
            <person name="Huettel B."/>
            <person name="Barry K.W."/>
            <person name="Haridas S."/>
            <person name="Chen C."/>
            <person name="Bauer D."/>
            <person name="Andreopoulos W."/>
            <person name="Pangilinan J."/>
            <person name="LaButti K."/>
            <person name="Riley R."/>
            <person name="Lipzen A."/>
            <person name="Clum A."/>
            <person name="Drula E."/>
            <person name="Henrissat B."/>
            <person name="Kohler A."/>
            <person name="Grigoriev I.V."/>
            <person name="Martin F.M."/>
            <person name="Hacquard S."/>
        </authorList>
    </citation>
    <scope>NUCLEOTIDE SEQUENCE</scope>
    <source>
        <strain evidence="12">MPI-CAGE-AT-0016</strain>
    </source>
</reference>
<evidence type="ECO:0000256" key="9">
    <source>
        <dbReference type="ARBA" id="ARBA00023136"/>
    </source>
</evidence>
<evidence type="ECO:0000313" key="12">
    <source>
        <dbReference type="EMBL" id="KAH7359129.1"/>
    </source>
</evidence>
<dbReference type="GO" id="GO:0006843">
    <property type="term" value="P:mitochondrial citrate transmembrane transport"/>
    <property type="evidence" value="ECO:0007669"/>
    <property type="project" value="TreeGrafter"/>
</dbReference>
<dbReference type="PANTHER" id="PTHR45788:SF4">
    <property type="entry name" value="TRICARBOXYLATE TRANSPORT PROTEIN, MITOCHONDRIAL"/>
    <property type="match status" value="1"/>
</dbReference>
<evidence type="ECO:0000256" key="7">
    <source>
        <dbReference type="ARBA" id="ARBA00022989"/>
    </source>
</evidence>
<evidence type="ECO:0000256" key="1">
    <source>
        <dbReference type="ARBA" id="ARBA00004448"/>
    </source>
</evidence>
<evidence type="ECO:0000256" key="2">
    <source>
        <dbReference type="ARBA" id="ARBA00006375"/>
    </source>
</evidence>
<protein>
    <submittedName>
        <fullName evidence="12">Mitochondrial carrier domain-containing protein</fullName>
    </submittedName>
</protein>
<feature type="repeat" description="Solcar" evidence="10">
    <location>
        <begin position="200"/>
        <end position="291"/>
    </location>
</feature>
<dbReference type="Proteomes" id="UP000813385">
    <property type="component" value="Unassembled WGS sequence"/>
</dbReference>
<gene>
    <name evidence="12" type="ORF">B0T11DRAFT_228321</name>
</gene>
<dbReference type="PROSITE" id="PS50920">
    <property type="entry name" value="SOLCAR"/>
    <property type="match status" value="3"/>
</dbReference>
<dbReference type="Gene3D" id="1.50.40.10">
    <property type="entry name" value="Mitochondrial carrier domain"/>
    <property type="match status" value="1"/>
</dbReference>
<proteinExistence type="inferred from homology"/>
<comment type="similarity">
    <text evidence="2 11">Belongs to the mitochondrial carrier (TC 2.A.29) family.</text>
</comment>
<dbReference type="Pfam" id="PF00153">
    <property type="entry name" value="Mito_carr"/>
    <property type="match status" value="3"/>
</dbReference>
<keyword evidence="6" id="KW-0999">Mitochondrion inner membrane</keyword>
<dbReference type="EMBL" id="JAGPXD010000004">
    <property type="protein sequence ID" value="KAH7359129.1"/>
    <property type="molecule type" value="Genomic_DNA"/>
</dbReference>
<evidence type="ECO:0000256" key="3">
    <source>
        <dbReference type="ARBA" id="ARBA00022448"/>
    </source>
</evidence>
<evidence type="ECO:0000256" key="11">
    <source>
        <dbReference type="RuleBase" id="RU000488"/>
    </source>
</evidence>
<dbReference type="GO" id="GO:0071913">
    <property type="term" value="F:citrate secondary active transmembrane transporter activity"/>
    <property type="evidence" value="ECO:0007669"/>
    <property type="project" value="TreeGrafter"/>
</dbReference>
<keyword evidence="13" id="KW-1185">Reference proteome</keyword>
<keyword evidence="7" id="KW-1133">Transmembrane helix</keyword>
<dbReference type="GO" id="GO:0005743">
    <property type="term" value="C:mitochondrial inner membrane"/>
    <property type="evidence" value="ECO:0007669"/>
    <property type="project" value="UniProtKB-SubCell"/>
</dbReference>
<evidence type="ECO:0000313" key="13">
    <source>
        <dbReference type="Proteomes" id="UP000813385"/>
    </source>
</evidence>
<dbReference type="PRINTS" id="PR00926">
    <property type="entry name" value="MITOCARRIER"/>
</dbReference>
<keyword evidence="5" id="KW-0677">Repeat</keyword>
<dbReference type="InterPro" id="IPR049563">
    <property type="entry name" value="TXTP-like"/>
</dbReference>
<evidence type="ECO:0000256" key="6">
    <source>
        <dbReference type="ARBA" id="ARBA00022792"/>
    </source>
</evidence>
<dbReference type="PANTHER" id="PTHR45788">
    <property type="entry name" value="SUCCINATE/FUMARATE MITOCHONDRIAL TRANSPORTER-RELATED"/>
    <property type="match status" value="1"/>
</dbReference>